<evidence type="ECO:0000259" key="1">
    <source>
        <dbReference type="Pfam" id="PF18602"/>
    </source>
</evidence>
<evidence type="ECO:0000313" key="2">
    <source>
        <dbReference type="EMBL" id="GLS22841.1"/>
    </source>
</evidence>
<dbReference type="EMBL" id="BSPC01000066">
    <property type="protein sequence ID" value="GLS22841.1"/>
    <property type="molecule type" value="Genomic_DNA"/>
</dbReference>
<dbReference type="Pfam" id="PF18602">
    <property type="entry name" value="Rap1a"/>
    <property type="match status" value="1"/>
</dbReference>
<accession>A0ABQ6CR50</accession>
<evidence type="ECO:0000313" key="3">
    <source>
        <dbReference type="Proteomes" id="UP001156882"/>
    </source>
</evidence>
<name>A0ABQ6CR50_9HYPH</name>
<comment type="caution">
    <text evidence="2">The sequence shown here is derived from an EMBL/GenBank/DDBJ whole genome shotgun (WGS) entry which is preliminary data.</text>
</comment>
<feature type="domain" description="Rap1a immunity protein" evidence="1">
    <location>
        <begin position="11"/>
        <end position="101"/>
    </location>
</feature>
<proteinExistence type="predicted"/>
<keyword evidence="3" id="KW-1185">Reference proteome</keyword>
<gene>
    <name evidence="2" type="ORF">GCM10007874_58610</name>
</gene>
<sequence length="103" mass="11494">MGGAAQAQNSANHYYEFCVGFIKRDEQNLLPEEYCGGTVNGVAGMFKTGDIGQRFNVCIPEEATTGQEVKVLVKYMDQHPEKLNWDLANVVFEAFREAWPCGN</sequence>
<dbReference type="Proteomes" id="UP001156882">
    <property type="component" value="Unassembled WGS sequence"/>
</dbReference>
<reference evidence="3" key="1">
    <citation type="journal article" date="2019" name="Int. J. Syst. Evol. Microbiol.">
        <title>The Global Catalogue of Microorganisms (GCM) 10K type strain sequencing project: providing services to taxonomists for standard genome sequencing and annotation.</title>
        <authorList>
            <consortium name="The Broad Institute Genomics Platform"/>
            <consortium name="The Broad Institute Genome Sequencing Center for Infectious Disease"/>
            <person name="Wu L."/>
            <person name="Ma J."/>
        </authorList>
    </citation>
    <scope>NUCLEOTIDE SEQUENCE [LARGE SCALE GENOMIC DNA]</scope>
    <source>
        <strain evidence="3">NBRC 101365</strain>
    </source>
</reference>
<dbReference type="InterPro" id="IPR041238">
    <property type="entry name" value="Rap1a"/>
</dbReference>
<protein>
    <recommendedName>
        <fullName evidence="1">Rap1a immunity protein domain-containing protein</fullName>
    </recommendedName>
</protein>
<organism evidence="2 3">
    <name type="scientific">Labrys miyagiensis</name>
    <dbReference type="NCBI Taxonomy" id="346912"/>
    <lineage>
        <taxon>Bacteria</taxon>
        <taxon>Pseudomonadati</taxon>
        <taxon>Pseudomonadota</taxon>
        <taxon>Alphaproteobacteria</taxon>
        <taxon>Hyphomicrobiales</taxon>
        <taxon>Xanthobacteraceae</taxon>
        <taxon>Labrys</taxon>
    </lineage>
</organism>